<evidence type="ECO:0000313" key="2">
    <source>
        <dbReference type="EMBL" id="OKL58789.1"/>
    </source>
</evidence>
<feature type="compositionally biased region" description="Basic residues" evidence="1">
    <location>
        <begin position="352"/>
        <end position="367"/>
    </location>
</feature>
<name>A0A225AT65_TALAT</name>
<evidence type="ECO:0000313" key="3">
    <source>
        <dbReference type="Proteomes" id="UP000214365"/>
    </source>
</evidence>
<gene>
    <name evidence="2" type="ORF">UA08_05722</name>
</gene>
<sequence length="373" mass="43768">MAEEASLLTAPSANLQSNINLQEQCPLFTILPAEIRSLIYTYALTDYEDITHDGQSYDRNTYWYRPGYKARRRTATELLRSCKRVFQETWFMPFALAEHSFYLMHQDRAPPRRVTLERMRQYLATLRDFARIQDGKDIPQIHSIRVFAQLWALEDPRRLQEVLNLEGFRPRNVTITIRYTDFWFWERNAPLHIDARWVNTVIFPESVSTIKMDFEMVDRRKKEIDFITDLAVEKWVFRRADGIIFRANKEDTVTSGWTGSSTWAKARWIRDESRPNEIDFYVKTVTWKPTFDGDNPFAGSYKCPNLDIPSDFVQEPVLWLQGMASVPIDWLASAGVPNEASAEEVAQAVGRRPIRARGQHRPIRRRPRPETDE</sequence>
<accession>A0A225AT65</accession>
<proteinExistence type="predicted"/>
<dbReference type="EMBL" id="LFMY01000008">
    <property type="protein sequence ID" value="OKL58789.1"/>
    <property type="molecule type" value="Genomic_DNA"/>
</dbReference>
<dbReference type="Proteomes" id="UP000214365">
    <property type="component" value="Unassembled WGS sequence"/>
</dbReference>
<feature type="region of interest" description="Disordered" evidence="1">
    <location>
        <begin position="347"/>
        <end position="373"/>
    </location>
</feature>
<dbReference type="STRING" id="1441469.A0A225AT65"/>
<dbReference type="OrthoDB" id="288942at2759"/>
<dbReference type="RefSeq" id="XP_020118910.1">
    <property type="nucleotide sequence ID" value="XM_020268023.1"/>
</dbReference>
<protein>
    <submittedName>
        <fullName evidence="2">Uncharacterized protein</fullName>
    </submittedName>
</protein>
<dbReference type="AlphaFoldDB" id="A0A225AT65"/>
<keyword evidence="3" id="KW-1185">Reference proteome</keyword>
<dbReference type="GeneID" id="31005478"/>
<organism evidence="2 3">
    <name type="scientific">Talaromyces atroroseus</name>
    <dbReference type="NCBI Taxonomy" id="1441469"/>
    <lineage>
        <taxon>Eukaryota</taxon>
        <taxon>Fungi</taxon>
        <taxon>Dikarya</taxon>
        <taxon>Ascomycota</taxon>
        <taxon>Pezizomycotina</taxon>
        <taxon>Eurotiomycetes</taxon>
        <taxon>Eurotiomycetidae</taxon>
        <taxon>Eurotiales</taxon>
        <taxon>Trichocomaceae</taxon>
        <taxon>Talaromyces</taxon>
        <taxon>Talaromyces sect. Trachyspermi</taxon>
    </lineage>
</organism>
<reference evidence="2 3" key="1">
    <citation type="submission" date="2015-06" db="EMBL/GenBank/DDBJ databases">
        <title>Talaromyces atroroseus IBT 11181 draft genome.</title>
        <authorList>
            <person name="Rasmussen K.B."/>
            <person name="Rasmussen S."/>
            <person name="Petersen B."/>
            <person name="Sicheritz-Ponten T."/>
            <person name="Mortensen U.H."/>
            <person name="Thrane U."/>
        </authorList>
    </citation>
    <scope>NUCLEOTIDE SEQUENCE [LARGE SCALE GENOMIC DNA]</scope>
    <source>
        <strain evidence="2 3">IBT 11181</strain>
    </source>
</reference>
<evidence type="ECO:0000256" key="1">
    <source>
        <dbReference type="SAM" id="MobiDB-lite"/>
    </source>
</evidence>
<comment type="caution">
    <text evidence="2">The sequence shown here is derived from an EMBL/GenBank/DDBJ whole genome shotgun (WGS) entry which is preliminary data.</text>
</comment>